<keyword evidence="1" id="KW-0472">Membrane</keyword>
<name>A0A255Z7U0_9FLAO</name>
<dbReference type="OrthoDB" id="9777219at2"/>
<comment type="caution">
    <text evidence="4">The sequence shown here is derived from an EMBL/GenBank/DDBJ whole genome shotgun (WGS) entry which is preliminary data.</text>
</comment>
<dbReference type="InterPro" id="IPR019196">
    <property type="entry name" value="ABC_transp_unknown"/>
</dbReference>
<reference evidence="4 5" key="1">
    <citation type="submission" date="2017-07" db="EMBL/GenBank/DDBJ databases">
        <title>Flavobacterium cyanobacteriorum sp. nov., isolated from cyanobacterial aggregates in a eutrophic lake.</title>
        <authorList>
            <person name="Cai H."/>
        </authorList>
    </citation>
    <scope>NUCLEOTIDE SEQUENCE [LARGE SCALE GENOMIC DNA]</scope>
    <source>
        <strain evidence="4 5">TH021</strain>
    </source>
</reference>
<sequence>METRKQKNLRQLVITIAALLTINFAGNYIFKRFDLTHDKRYTLSETSLKIIKNVDEPLYIDVFLEGEFPGEFKRLQDETRQLLQEFEAYNPNVKFTFFNPMDESEGAVETKRNLIYTIFRIDNKVRSTKEETEIKNSISSINDIDKAIFDSFTGSGMKPASIMVNDRGKQTEALVFPWAIATYKGKSVKIPLLKNMLGASTAEKVVSSVQHLEYAFADAFNKVTKEKQKKVAVIRGNGELHDILMADFIKQVRESYYIGPFTLDSVAKNPIATLKALQKYDLAIIAKPTERFTEEEKQVLDQFIINGGKTLWMIDAVQIEMDSLYNESGATLAFPRDLNLSDMFFKYGFRINPDLIKDEQATPIKLATGGQGSGTQYQQYFWKYSPFIYPETDNPIVKNMSGIRFEFANPIDTLRNSVKKTILLKSSQYSKKVGTPVTVQLDMVAEKTSPQEYKDKGLIPVSVLLEGRFRSMYENRLLPFKDPAYKTEEKEGKMIVVADGDVVKNQLDKNYRPLELGYDKWTNNMFDNREFLMNCVNYLLDDTGLINIRSKEVDLPMLDKEKVYADYTIVQFITVGLPIVILAVSGFLFTYLRRRKYGR</sequence>
<dbReference type="InterPro" id="IPR055396">
    <property type="entry name" value="DUF7088"/>
</dbReference>
<evidence type="ECO:0000256" key="1">
    <source>
        <dbReference type="SAM" id="Phobius"/>
    </source>
</evidence>
<evidence type="ECO:0000259" key="2">
    <source>
        <dbReference type="Pfam" id="PF09822"/>
    </source>
</evidence>
<protein>
    <submittedName>
        <fullName evidence="4">Gliding motility-associated ABC transporter substrate-binding protein GldG</fullName>
    </submittedName>
</protein>
<dbReference type="InterPro" id="IPR019863">
    <property type="entry name" value="Motility-assoc_ABC-rel_GldG"/>
</dbReference>
<accession>A0A255Z7U0</accession>
<feature type="domain" description="ABC-type uncharacterised transport system" evidence="2">
    <location>
        <begin position="228"/>
        <end position="535"/>
    </location>
</feature>
<keyword evidence="1" id="KW-1133">Transmembrane helix</keyword>
<dbReference type="RefSeq" id="WP_094414416.1">
    <property type="nucleotide sequence ID" value="NZ_NOXV01000253.1"/>
</dbReference>
<dbReference type="Proteomes" id="UP000216605">
    <property type="component" value="Unassembled WGS sequence"/>
</dbReference>
<feature type="domain" description="DUF7088" evidence="3">
    <location>
        <begin position="38"/>
        <end position="182"/>
    </location>
</feature>
<gene>
    <name evidence="4" type="primary">gldG</name>
    <name evidence="4" type="ORF">CHU92_08085</name>
</gene>
<dbReference type="Pfam" id="PF09822">
    <property type="entry name" value="ABC_transp_aux"/>
    <property type="match status" value="1"/>
</dbReference>
<organism evidence="4 5">
    <name type="scientific">Flavobacterium cyanobacteriorum</name>
    <dbReference type="NCBI Taxonomy" id="2022802"/>
    <lineage>
        <taxon>Bacteria</taxon>
        <taxon>Pseudomonadati</taxon>
        <taxon>Bacteroidota</taxon>
        <taxon>Flavobacteriia</taxon>
        <taxon>Flavobacteriales</taxon>
        <taxon>Flavobacteriaceae</taxon>
        <taxon>Flavobacterium</taxon>
    </lineage>
</organism>
<evidence type="ECO:0000313" key="5">
    <source>
        <dbReference type="Proteomes" id="UP000216605"/>
    </source>
</evidence>
<dbReference type="Pfam" id="PF23357">
    <property type="entry name" value="DUF7088"/>
    <property type="match status" value="1"/>
</dbReference>
<keyword evidence="1" id="KW-0812">Transmembrane</keyword>
<evidence type="ECO:0000259" key="3">
    <source>
        <dbReference type="Pfam" id="PF23357"/>
    </source>
</evidence>
<keyword evidence="5" id="KW-1185">Reference proteome</keyword>
<dbReference type="AlphaFoldDB" id="A0A255Z7U0"/>
<feature type="transmembrane region" description="Helical" evidence="1">
    <location>
        <begin position="569"/>
        <end position="592"/>
    </location>
</feature>
<evidence type="ECO:0000313" key="4">
    <source>
        <dbReference type="EMBL" id="OYQ37538.1"/>
    </source>
</evidence>
<feature type="transmembrane region" description="Helical" evidence="1">
    <location>
        <begin position="12"/>
        <end position="30"/>
    </location>
</feature>
<dbReference type="NCBIfam" id="TIGR03521">
    <property type="entry name" value="GldG"/>
    <property type="match status" value="1"/>
</dbReference>
<dbReference type="EMBL" id="NOXV01000253">
    <property type="protein sequence ID" value="OYQ37538.1"/>
    <property type="molecule type" value="Genomic_DNA"/>
</dbReference>
<proteinExistence type="predicted"/>